<feature type="chain" id="PRO_5047225046" description="Lipoprotein" evidence="1">
    <location>
        <begin position="27"/>
        <end position="242"/>
    </location>
</feature>
<keyword evidence="1" id="KW-0732">Signal</keyword>
<gene>
    <name evidence="2" type="ORF">ACFO6V_15215</name>
</gene>
<keyword evidence="3" id="KW-1185">Reference proteome</keyword>
<organism evidence="2 3">
    <name type="scientific">Promicromonospora alba</name>
    <dbReference type="NCBI Taxonomy" id="1616110"/>
    <lineage>
        <taxon>Bacteria</taxon>
        <taxon>Bacillati</taxon>
        <taxon>Actinomycetota</taxon>
        <taxon>Actinomycetes</taxon>
        <taxon>Micrococcales</taxon>
        <taxon>Promicromonosporaceae</taxon>
        <taxon>Promicromonospora</taxon>
    </lineage>
</organism>
<evidence type="ECO:0008006" key="4">
    <source>
        <dbReference type="Google" id="ProtNLM"/>
    </source>
</evidence>
<feature type="signal peptide" evidence="1">
    <location>
        <begin position="1"/>
        <end position="26"/>
    </location>
</feature>
<evidence type="ECO:0000313" key="2">
    <source>
        <dbReference type="EMBL" id="MFC4629595.1"/>
    </source>
</evidence>
<comment type="caution">
    <text evidence="2">The sequence shown here is derived from an EMBL/GenBank/DDBJ whole genome shotgun (WGS) entry which is preliminary data.</text>
</comment>
<dbReference type="RefSeq" id="WP_377136650.1">
    <property type="nucleotide sequence ID" value="NZ_JBHSFI010000005.1"/>
</dbReference>
<evidence type="ECO:0000256" key="1">
    <source>
        <dbReference type="SAM" id="SignalP"/>
    </source>
</evidence>
<accession>A0ABV9HJ66</accession>
<dbReference type="EMBL" id="JBHSFI010000005">
    <property type="protein sequence ID" value="MFC4629595.1"/>
    <property type="molecule type" value="Genomic_DNA"/>
</dbReference>
<dbReference type="PROSITE" id="PS51257">
    <property type="entry name" value="PROKAR_LIPOPROTEIN"/>
    <property type="match status" value="1"/>
</dbReference>
<evidence type="ECO:0000313" key="3">
    <source>
        <dbReference type="Proteomes" id="UP001596011"/>
    </source>
</evidence>
<protein>
    <recommendedName>
        <fullName evidence="4">Lipoprotein</fullName>
    </recommendedName>
</protein>
<dbReference type="Proteomes" id="UP001596011">
    <property type="component" value="Unassembled WGS sequence"/>
</dbReference>
<proteinExistence type="predicted"/>
<reference evidence="3" key="1">
    <citation type="journal article" date="2019" name="Int. J. Syst. Evol. Microbiol.">
        <title>The Global Catalogue of Microorganisms (GCM) 10K type strain sequencing project: providing services to taxonomists for standard genome sequencing and annotation.</title>
        <authorList>
            <consortium name="The Broad Institute Genomics Platform"/>
            <consortium name="The Broad Institute Genome Sequencing Center for Infectious Disease"/>
            <person name="Wu L."/>
            <person name="Ma J."/>
        </authorList>
    </citation>
    <scope>NUCLEOTIDE SEQUENCE [LARGE SCALE GENOMIC DNA]</scope>
    <source>
        <strain evidence="3">CCUG 42722</strain>
    </source>
</reference>
<name>A0ABV9HJ66_9MICO</name>
<sequence>MPGTYKWTPATKVLAGLMITVAFVSAVMSSCGPGKPAAQAEWPQPEWPRPEVVWPDGQPTGPLESDTWVEAVRTSSFELDMAIATRDFSARALRDTAPRVRRETRDYLEDTARDEAWVFIPGPRPMIPIHVDEAPDGRSATVITCSAADWYVTAEHPEAPTDPPGTLLETRVVFEDGRRRVDQGEALDEDAVMNTMGAFVAEAAEPFLDPREDSSCLLEDAARGYFVPPPEIGLEYSPNDIK</sequence>